<organism evidence="2 4">
    <name type="scientific">Medicago truncatula</name>
    <name type="common">Barrel medic</name>
    <name type="synonym">Medicago tribuloides</name>
    <dbReference type="NCBI Taxonomy" id="3880"/>
    <lineage>
        <taxon>Eukaryota</taxon>
        <taxon>Viridiplantae</taxon>
        <taxon>Streptophyta</taxon>
        <taxon>Embryophyta</taxon>
        <taxon>Tracheophyta</taxon>
        <taxon>Spermatophyta</taxon>
        <taxon>Magnoliopsida</taxon>
        <taxon>eudicotyledons</taxon>
        <taxon>Gunneridae</taxon>
        <taxon>Pentapetalae</taxon>
        <taxon>rosids</taxon>
        <taxon>fabids</taxon>
        <taxon>Fabales</taxon>
        <taxon>Fabaceae</taxon>
        <taxon>Papilionoideae</taxon>
        <taxon>50 kb inversion clade</taxon>
        <taxon>NPAAA clade</taxon>
        <taxon>Hologalegina</taxon>
        <taxon>IRL clade</taxon>
        <taxon>Trifolieae</taxon>
        <taxon>Medicago</taxon>
    </lineage>
</organism>
<dbReference type="Proteomes" id="UP000002051">
    <property type="component" value="Unassembled WGS sequence"/>
</dbReference>
<evidence type="ECO:0000256" key="1">
    <source>
        <dbReference type="SAM" id="Phobius"/>
    </source>
</evidence>
<keyword evidence="1 2" id="KW-0812">Transmembrane</keyword>
<reference evidence="3" key="3">
    <citation type="submission" date="2015-04" db="UniProtKB">
        <authorList>
            <consortium name="EnsemblPlants"/>
        </authorList>
    </citation>
    <scope>IDENTIFICATION</scope>
    <source>
        <strain evidence="3">cv. Jemalong A17</strain>
    </source>
</reference>
<keyword evidence="1" id="KW-1133">Transmembrane helix</keyword>
<sequence length="134" mass="15533">MFKFPSRQSSFIAENQRFSKSQKFSITPFEGLSILISKCAFSSSCIWILIFKPAIARRMMRRWKFTRIHGEYGVQRQCIFIVEFAHMSGRSNKMRVGMSVGIFQNGSPRGFPIRCPIFREFSRPVDSPTPVKIL</sequence>
<dbReference type="EMBL" id="CM001217">
    <property type="protein sequence ID" value="KEH40446.1"/>
    <property type="molecule type" value="Genomic_DNA"/>
</dbReference>
<evidence type="ECO:0000313" key="2">
    <source>
        <dbReference type="EMBL" id="KEH40446.1"/>
    </source>
</evidence>
<evidence type="ECO:0000313" key="3">
    <source>
        <dbReference type="EnsemblPlants" id="KEH40446"/>
    </source>
</evidence>
<dbReference type="EnsemblPlants" id="KEH40446">
    <property type="protein sequence ID" value="KEH40446"/>
    <property type="gene ID" value="MTR_1g029010"/>
</dbReference>
<protein>
    <submittedName>
        <fullName evidence="2">Transmembrane protein, putative</fullName>
    </submittedName>
</protein>
<keyword evidence="1" id="KW-0472">Membrane</keyword>
<proteinExistence type="predicted"/>
<gene>
    <name evidence="2" type="ordered locus">MTR_1g029010</name>
</gene>
<reference evidence="2 4" key="2">
    <citation type="journal article" date="2014" name="BMC Genomics">
        <title>An improved genome release (version Mt4.0) for the model legume Medicago truncatula.</title>
        <authorList>
            <person name="Tang H."/>
            <person name="Krishnakumar V."/>
            <person name="Bidwell S."/>
            <person name="Rosen B."/>
            <person name="Chan A."/>
            <person name="Zhou S."/>
            <person name="Gentzbittel L."/>
            <person name="Childs K.L."/>
            <person name="Yandell M."/>
            <person name="Gundlach H."/>
            <person name="Mayer K.F."/>
            <person name="Schwartz D.C."/>
            <person name="Town C.D."/>
        </authorList>
    </citation>
    <scope>GENOME REANNOTATION</scope>
    <source>
        <strain evidence="2">A17</strain>
        <strain evidence="3 4">cv. Jemalong A17</strain>
    </source>
</reference>
<name>A0A072VFT2_MEDTR</name>
<feature type="transmembrane region" description="Helical" evidence="1">
    <location>
        <begin position="31"/>
        <end position="51"/>
    </location>
</feature>
<evidence type="ECO:0000313" key="4">
    <source>
        <dbReference type="Proteomes" id="UP000002051"/>
    </source>
</evidence>
<accession>A0A072VFT2</accession>
<dbReference type="AlphaFoldDB" id="A0A072VFT2"/>
<keyword evidence="4" id="KW-1185">Reference proteome</keyword>
<dbReference type="HOGENOM" id="CLU_1899275_0_0_1"/>
<reference evidence="2 4" key="1">
    <citation type="journal article" date="2011" name="Nature">
        <title>The Medicago genome provides insight into the evolution of rhizobial symbioses.</title>
        <authorList>
            <person name="Young N.D."/>
            <person name="Debelle F."/>
            <person name="Oldroyd G.E."/>
            <person name="Geurts R."/>
            <person name="Cannon S.B."/>
            <person name="Udvardi M.K."/>
            <person name="Benedito V.A."/>
            <person name="Mayer K.F."/>
            <person name="Gouzy J."/>
            <person name="Schoof H."/>
            <person name="Van de Peer Y."/>
            <person name="Proost S."/>
            <person name="Cook D.R."/>
            <person name="Meyers B.C."/>
            <person name="Spannagl M."/>
            <person name="Cheung F."/>
            <person name="De Mita S."/>
            <person name="Krishnakumar V."/>
            <person name="Gundlach H."/>
            <person name="Zhou S."/>
            <person name="Mudge J."/>
            <person name="Bharti A.K."/>
            <person name="Murray J.D."/>
            <person name="Naoumkina M.A."/>
            <person name="Rosen B."/>
            <person name="Silverstein K.A."/>
            <person name="Tang H."/>
            <person name="Rombauts S."/>
            <person name="Zhao P.X."/>
            <person name="Zhou P."/>
            <person name="Barbe V."/>
            <person name="Bardou P."/>
            <person name="Bechner M."/>
            <person name="Bellec A."/>
            <person name="Berger A."/>
            <person name="Berges H."/>
            <person name="Bidwell S."/>
            <person name="Bisseling T."/>
            <person name="Choisne N."/>
            <person name="Couloux A."/>
            <person name="Denny R."/>
            <person name="Deshpande S."/>
            <person name="Dai X."/>
            <person name="Doyle J.J."/>
            <person name="Dudez A.M."/>
            <person name="Farmer A.D."/>
            <person name="Fouteau S."/>
            <person name="Franken C."/>
            <person name="Gibelin C."/>
            <person name="Gish J."/>
            <person name="Goldstein S."/>
            <person name="Gonzalez A.J."/>
            <person name="Green P.J."/>
            <person name="Hallab A."/>
            <person name="Hartog M."/>
            <person name="Hua A."/>
            <person name="Humphray S.J."/>
            <person name="Jeong D.H."/>
            <person name="Jing Y."/>
            <person name="Jocker A."/>
            <person name="Kenton S.M."/>
            <person name="Kim D.J."/>
            <person name="Klee K."/>
            <person name="Lai H."/>
            <person name="Lang C."/>
            <person name="Lin S."/>
            <person name="Macmil S.L."/>
            <person name="Magdelenat G."/>
            <person name="Matthews L."/>
            <person name="McCorrison J."/>
            <person name="Monaghan E.L."/>
            <person name="Mun J.H."/>
            <person name="Najar F.Z."/>
            <person name="Nicholson C."/>
            <person name="Noirot C."/>
            <person name="O'Bleness M."/>
            <person name="Paule C.R."/>
            <person name="Poulain J."/>
            <person name="Prion F."/>
            <person name="Qin B."/>
            <person name="Qu C."/>
            <person name="Retzel E.F."/>
            <person name="Riddle C."/>
            <person name="Sallet E."/>
            <person name="Samain S."/>
            <person name="Samson N."/>
            <person name="Sanders I."/>
            <person name="Saurat O."/>
            <person name="Scarpelli C."/>
            <person name="Schiex T."/>
            <person name="Segurens B."/>
            <person name="Severin A.J."/>
            <person name="Sherrier D.J."/>
            <person name="Shi R."/>
            <person name="Sims S."/>
            <person name="Singer S.R."/>
            <person name="Sinharoy S."/>
            <person name="Sterck L."/>
            <person name="Viollet A."/>
            <person name="Wang B.B."/>
            <person name="Wang K."/>
            <person name="Wang M."/>
            <person name="Wang X."/>
            <person name="Warfsmann J."/>
            <person name="Weissenbach J."/>
            <person name="White D.D."/>
            <person name="White J.D."/>
            <person name="Wiley G.B."/>
            <person name="Wincker P."/>
            <person name="Xing Y."/>
            <person name="Yang L."/>
            <person name="Yao Z."/>
            <person name="Ying F."/>
            <person name="Zhai J."/>
            <person name="Zhou L."/>
            <person name="Zuber A."/>
            <person name="Denarie J."/>
            <person name="Dixon R.A."/>
            <person name="May G.D."/>
            <person name="Schwartz D.C."/>
            <person name="Rogers J."/>
            <person name="Quetier F."/>
            <person name="Town C.D."/>
            <person name="Roe B.A."/>
        </authorList>
    </citation>
    <scope>NUCLEOTIDE SEQUENCE [LARGE SCALE GENOMIC DNA]</scope>
    <source>
        <strain evidence="2">A17</strain>
        <strain evidence="3 4">cv. Jemalong A17</strain>
    </source>
</reference>